<gene>
    <name evidence="1" type="ORF">CR513_21637</name>
</gene>
<feature type="non-terminal residue" evidence="1">
    <location>
        <position position="1"/>
    </location>
</feature>
<dbReference type="Proteomes" id="UP000257109">
    <property type="component" value="Unassembled WGS sequence"/>
</dbReference>
<evidence type="ECO:0000313" key="2">
    <source>
        <dbReference type="Proteomes" id="UP000257109"/>
    </source>
</evidence>
<comment type="caution">
    <text evidence="1">The sequence shown here is derived from an EMBL/GenBank/DDBJ whole genome shotgun (WGS) entry which is preliminary data.</text>
</comment>
<accession>A0A371GZ25</accession>
<dbReference type="Pfam" id="PF14223">
    <property type="entry name" value="Retrotran_gag_2"/>
    <property type="match status" value="1"/>
</dbReference>
<dbReference type="EMBL" id="QJKJ01004045">
    <property type="protein sequence ID" value="RDX95794.1"/>
    <property type="molecule type" value="Genomic_DNA"/>
</dbReference>
<evidence type="ECO:0000313" key="1">
    <source>
        <dbReference type="EMBL" id="RDX95794.1"/>
    </source>
</evidence>
<proteinExistence type="predicted"/>
<dbReference type="PANTHER" id="PTHR34676">
    <property type="entry name" value="DUF4219 DOMAIN-CONTAINING PROTEIN-RELATED"/>
    <property type="match status" value="1"/>
</dbReference>
<dbReference type="OrthoDB" id="1166651at2759"/>
<protein>
    <submittedName>
        <fullName evidence="1">Uncharacterized protein</fullName>
    </submittedName>
</protein>
<name>A0A371GZ25_MUCPR</name>
<reference evidence="1" key="1">
    <citation type="submission" date="2018-05" db="EMBL/GenBank/DDBJ databases">
        <title>Draft genome of Mucuna pruriens seed.</title>
        <authorList>
            <person name="Nnadi N.E."/>
            <person name="Vos R."/>
            <person name="Hasami M.H."/>
            <person name="Devisetty U.K."/>
            <person name="Aguiy J.C."/>
        </authorList>
    </citation>
    <scope>NUCLEOTIDE SEQUENCE [LARGE SCALE GENOMIC DNA]</scope>
    <source>
        <strain evidence="1">JCA_2017</strain>
    </source>
</reference>
<dbReference type="AlphaFoldDB" id="A0A371GZ25"/>
<organism evidence="1 2">
    <name type="scientific">Mucuna pruriens</name>
    <name type="common">Velvet bean</name>
    <name type="synonym">Dolichos pruriens</name>
    <dbReference type="NCBI Taxonomy" id="157652"/>
    <lineage>
        <taxon>Eukaryota</taxon>
        <taxon>Viridiplantae</taxon>
        <taxon>Streptophyta</taxon>
        <taxon>Embryophyta</taxon>
        <taxon>Tracheophyta</taxon>
        <taxon>Spermatophyta</taxon>
        <taxon>Magnoliopsida</taxon>
        <taxon>eudicotyledons</taxon>
        <taxon>Gunneridae</taxon>
        <taxon>Pentapetalae</taxon>
        <taxon>rosids</taxon>
        <taxon>fabids</taxon>
        <taxon>Fabales</taxon>
        <taxon>Fabaceae</taxon>
        <taxon>Papilionoideae</taxon>
        <taxon>50 kb inversion clade</taxon>
        <taxon>NPAAA clade</taxon>
        <taxon>indigoferoid/millettioid clade</taxon>
        <taxon>Phaseoleae</taxon>
        <taxon>Mucuna</taxon>
    </lineage>
</organism>
<dbReference type="PANTHER" id="PTHR34676:SF27">
    <property type="entry name" value="ASPARTYL-TRNA SYNTHETASE"/>
    <property type="match status" value="1"/>
</dbReference>
<sequence length="112" mass="13435">MAFFDACHINMWDVIDNGNYIPTNKNEQKVLREMNNRRQRLETFSQYEKVHSCKSSKKMWDTLALAYEGTSQVRDFKISMLVHKYEFFKMEDNKTIDLMFGIFQIITIILDH</sequence>
<keyword evidence="2" id="KW-1185">Reference proteome</keyword>